<comment type="caution">
    <text evidence="1">The sequence shown here is derived from an EMBL/GenBank/DDBJ whole genome shotgun (WGS) entry which is preliminary data.</text>
</comment>
<accession>A0A699YCU1</accession>
<dbReference type="Proteomes" id="UP000485058">
    <property type="component" value="Unassembled WGS sequence"/>
</dbReference>
<dbReference type="AlphaFoldDB" id="A0A699YCU1"/>
<name>A0A699YCU1_HAELA</name>
<proteinExistence type="predicted"/>
<reference evidence="1 2" key="1">
    <citation type="submission" date="2020-02" db="EMBL/GenBank/DDBJ databases">
        <title>Draft genome sequence of Haematococcus lacustris strain NIES-144.</title>
        <authorList>
            <person name="Morimoto D."/>
            <person name="Nakagawa S."/>
            <person name="Yoshida T."/>
            <person name="Sawayama S."/>
        </authorList>
    </citation>
    <scope>NUCLEOTIDE SEQUENCE [LARGE SCALE GENOMIC DNA]</scope>
    <source>
        <strain evidence="1 2">NIES-144</strain>
    </source>
</reference>
<evidence type="ECO:0000313" key="1">
    <source>
        <dbReference type="EMBL" id="GFH07843.1"/>
    </source>
</evidence>
<keyword evidence="2" id="KW-1185">Reference proteome</keyword>
<dbReference type="EMBL" id="BLLF01000120">
    <property type="protein sequence ID" value="GFH07843.1"/>
    <property type="molecule type" value="Genomic_DNA"/>
</dbReference>
<organism evidence="1 2">
    <name type="scientific">Haematococcus lacustris</name>
    <name type="common">Green alga</name>
    <name type="synonym">Haematococcus pluvialis</name>
    <dbReference type="NCBI Taxonomy" id="44745"/>
    <lineage>
        <taxon>Eukaryota</taxon>
        <taxon>Viridiplantae</taxon>
        <taxon>Chlorophyta</taxon>
        <taxon>core chlorophytes</taxon>
        <taxon>Chlorophyceae</taxon>
        <taxon>CS clade</taxon>
        <taxon>Chlamydomonadales</taxon>
        <taxon>Haematococcaceae</taxon>
        <taxon>Haematococcus</taxon>
    </lineage>
</organism>
<gene>
    <name evidence="1" type="ORF">HaLaN_02704</name>
</gene>
<evidence type="ECO:0000313" key="2">
    <source>
        <dbReference type="Proteomes" id="UP000485058"/>
    </source>
</evidence>
<protein>
    <submittedName>
        <fullName evidence="1">Uncharacterized protein</fullName>
    </submittedName>
</protein>
<sequence length="133" mass="14298">MDSIRQQLASVGMQASLIASLVMARDTQLRELLMGLLRRSLGRPELQRHQVRLVVVHMRRAFYGAAAPHGSPAPQPSRGDAPPPATLGVPAWCLPLLSCSHDHRVSPAKQHAARAAGYHFPIESTSQGLLAGA</sequence>